<proteinExistence type="inferred from homology"/>
<dbReference type="SUPFAM" id="SSF54565">
    <property type="entry name" value="Ribosomal protein S16"/>
    <property type="match status" value="1"/>
</dbReference>
<keyword evidence="1 3" id="KW-0689">Ribosomal protein</keyword>
<organism evidence="4 5">
    <name type="scientific">Acinetobacter pollinis</name>
    <dbReference type="NCBI Taxonomy" id="2605270"/>
    <lineage>
        <taxon>Bacteria</taxon>
        <taxon>Pseudomonadati</taxon>
        <taxon>Pseudomonadota</taxon>
        <taxon>Gammaproteobacteria</taxon>
        <taxon>Moraxellales</taxon>
        <taxon>Moraxellaceae</taxon>
        <taxon>Acinetobacter</taxon>
    </lineage>
</organism>
<name>A0ABU6DS84_9GAMM</name>
<dbReference type="EMBL" id="VTDN01000004">
    <property type="protein sequence ID" value="MEB5476675.1"/>
    <property type="molecule type" value="Genomic_DNA"/>
</dbReference>
<dbReference type="NCBIfam" id="TIGR00002">
    <property type="entry name" value="S16"/>
    <property type="match status" value="1"/>
</dbReference>
<evidence type="ECO:0000256" key="3">
    <source>
        <dbReference type="HAMAP-Rule" id="MF_00385"/>
    </source>
</evidence>
<dbReference type="Proteomes" id="UP001339883">
    <property type="component" value="Unassembled WGS sequence"/>
</dbReference>
<dbReference type="PROSITE" id="PS00732">
    <property type="entry name" value="RIBOSOMAL_S16"/>
    <property type="match status" value="1"/>
</dbReference>
<evidence type="ECO:0000313" key="5">
    <source>
        <dbReference type="Proteomes" id="UP001339883"/>
    </source>
</evidence>
<evidence type="ECO:0000256" key="1">
    <source>
        <dbReference type="ARBA" id="ARBA00022980"/>
    </source>
</evidence>
<dbReference type="GO" id="GO:0005840">
    <property type="term" value="C:ribosome"/>
    <property type="evidence" value="ECO:0007669"/>
    <property type="project" value="UniProtKB-KW"/>
</dbReference>
<keyword evidence="5" id="KW-1185">Reference proteome</keyword>
<accession>A0ABU6DS84</accession>
<reference evidence="4 5" key="1">
    <citation type="submission" date="2019-08" db="EMBL/GenBank/DDBJ databases">
        <title>Five species of Acinetobacter isolated from floral nectar and animal pollinators.</title>
        <authorList>
            <person name="Hendry T.A."/>
        </authorList>
    </citation>
    <scope>NUCLEOTIDE SEQUENCE [LARGE SCALE GENOMIC DNA]</scope>
    <source>
        <strain evidence="4 5">MD18.27</strain>
    </source>
</reference>
<evidence type="ECO:0000256" key="2">
    <source>
        <dbReference type="ARBA" id="ARBA00023274"/>
    </source>
</evidence>
<keyword evidence="2 3" id="KW-0687">Ribonucleoprotein</keyword>
<dbReference type="PANTHER" id="PTHR12919:SF20">
    <property type="entry name" value="SMALL RIBOSOMAL SUBUNIT PROTEIN BS16M"/>
    <property type="match status" value="1"/>
</dbReference>
<evidence type="ECO:0000313" key="4">
    <source>
        <dbReference type="EMBL" id="MEB5476675.1"/>
    </source>
</evidence>
<dbReference type="RefSeq" id="WP_277094757.1">
    <property type="nucleotide sequence ID" value="NZ_VTDN01000004.1"/>
</dbReference>
<dbReference type="PANTHER" id="PTHR12919">
    <property type="entry name" value="30S RIBOSOMAL PROTEIN S16"/>
    <property type="match status" value="1"/>
</dbReference>
<dbReference type="InterPro" id="IPR023803">
    <property type="entry name" value="Ribosomal_bS16_dom_sf"/>
</dbReference>
<dbReference type="Pfam" id="PF00886">
    <property type="entry name" value="Ribosomal_S16"/>
    <property type="match status" value="1"/>
</dbReference>
<protein>
    <recommendedName>
        <fullName evidence="3">Small ribosomal subunit protein bS16</fullName>
    </recommendedName>
</protein>
<dbReference type="InterPro" id="IPR020592">
    <property type="entry name" value="Ribosomal_bS16_CS"/>
</dbReference>
<dbReference type="Gene3D" id="3.30.1320.10">
    <property type="match status" value="1"/>
</dbReference>
<gene>
    <name evidence="3 4" type="primary">rpsP</name>
    <name evidence="4" type="ORF">I2F25_06390</name>
</gene>
<comment type="similarity">
    <text evidence="3">Belongs to the bacterial ribosomal protein bS16 family.</text>
</comment>
<dbReference type="InterPro" id="IPR000307">
    <property type="entry name" value="Ribosomal_bS16"/>
</dbReference>
<dbReference type="HAMAP" id="MF_00385">
    <property type="entry name" value="Ribosomal_bS16"/>
    <property type="match status" value="1"/>
</dbReference>
<comment type="caution">
    <text evidence="4">The sequence shown here is derived from an EMBL/GenBank/DDBJ whole genome shotgun (WGS) entry which is preliminary data.</text>
</comment>
<sequence>MVVIRLARGGAKKRPFYQVVIADSRNARDGRFIERIGFFNPTAQGQAEKLRLDVDRYAHWVAQGAQPSERVAALANQAKKAATAA</sequence>